<feature type="compositionally biased region" description="Low complexity" evidence="4">
    <location>
        <begin position="103"/>
        <end position="131"/>
    </location>
</feature>
<feature type="region of interest" description="Disordered" evidence="4">
    <location>
        <begin position="1306"/>
        <end position="1456"/>
    </location>
</feature>
<comment type="caution">
    <text evidence="5">The sequence shown here is derived from an EMBL/GenBank/DDBJ whole genome shotgun (WGS) entry which is preliminary data.</text>
</comment>
<evidence type="ECO:0000256" key="2">
    <source>
        <dbReference type="ARBA" id="ARBA00022614"/>
    </source>
</evidence>
<feature type="compositionally biased region" description="Basic and acidic residues" evidence="4">
    <location>
        <begin position="222"/>
        <end position="232"/>
    </location>
</feature>
<gene>
    <name evidence="5" type="ORF">AAP_05948</name>
</gene>
<feature type="compositionally biased region" description="Low complexity" evidence="4">
    <location>
        <begin position="264"/>
        <end position="286"/>
    </location>
</feature>
<feature type="compositionally biased region" description="Basic residues" evidence="4">
    <location>
        <begin position="536"/>
        <end position="545"/>
    </location>
</feature>
<keyword evidence="6" id="KW-1185">Reference proteome</keyword>
<name>A0A162I0M5_9EURO</name>
<protein>
    <submittedName>
        <fullName evidence="5">Cell wall biogenesis protein Mhp1</fullName>
    </submittedName>
</protein>
<evidence type="ECO:0000256" key="1">
    <source>
        <dbReference type="ARBA" id="ARBA00022468"/>
    </source>
</evidence>
<feature type="compositionally biased region" description="Basic and acidic residues" evidence="4">
    <location>
        <begin position="1314"/>
        <end position="1327"/>
    </location>
</feature>
<dbReference type="SUPFAM" id="SSF52047">
    <property type="entry name" value="RNI-like"/>
    <property type="match status" value="1"/>
</dbReference>
<organism evidence="5 6">
    <name type="scientific">Ascosphaera apis ARSEF 7405</name>
    <dbReference type="NCBI Taxonomy" id="392613"/>
    <lineage>
        <taxon>Eukaryota</taxon>
        <taxon>Fungi</taxon>
        <taxon>Dikarya</taxon>
        <taxon>Ascomycota</taxon>
        <taxon>Pezizomycotina</taxon>
        <taxon>Eurotiomycetes</taxon>
        <taxon>Eurotiomycetidae</taxon>
        <taxon>Onygenales</taxon>
        <taxon>Ascosphaeraceae</taxon>
        <taxon>Ascosphaera</taxon>
    </lineage>
</organism>
<dbReference type="InterPro" id="IPR027038">
    <property type="entry name" value="RanGap"/>
</dbReference>
<feature type="region of interest" description="Disordered" evidence="4">
    <location>
        <begin position="1487"/>
        <end position="1506"/>
    </location>
</feature>
<feature type="compositionally biased region" description="Basic and acidic residues" evidence="4">
    <location>
        <begin position="428"/>
        <end position="445"/>
    </location>
</feature>
<feature type="compositionally biased region" description="Polar residues" evidence="4">
    <location>
        <begin position="39"/>
        <end position="69"/>
    </location>
</feature>
<feature type="compositionally biased region" description="Polar residues" evidence="4">
    <location>
        <begin position="1401"/>
        <end position="1429"/>
    </location>
</feature>
<feature type="compositionally biased region" description="Basic and acidic residues" evidence="4">
    <location>
        <begin position="240"/>
        <end position="257"/>
    </location>
</feature>
<keyword evidence="3" id="KW-0677">Repeat</keyword>
<keyword evidence="2" id="KW-0433">Leucine-rich repeat</keyword>
<feature type="region of interest" description="Disordered" evidence="4">
    <location>
        <begin position="1243"/>
        <end position="1275"/>
    </location>
</feature>
<evidence type="ECO:0000313" key="6">
    <source>
        <dbReference type="Proteomes" id="UP000242877"/>
    </source>
</evidence>
<feature type="compositionally biased region" description="Polar residues" evidence="4">
    <location>
        <begin position="1497"/>
        <end position="1506"/>
    </location>
</feature>
<feature type="compositionally biased region" description="Polar residues" evidence="4">
    <location>
        <begin position="335"/>
        <end position="360"/>
    </location>
</feature>
<dbReference type="GO" id="GO:0048471">
    <property type="term" value="C:perinuclear region of cytoplasm"/>
    <property type="evidence" value="ECO:0007669"/>
    <property type="project" value="TreeGrafter"/>
</dbReference>
<dbReference type="SMART" id="SM00368">
    <property type="entry name" value="LRR_RI"/>
    <property type="match status" value="4"/>
</dbReference>
<evidence type="ECO:0000313" key="5">
    <source>
        <dbReference type="EMBL" id="KZZ87093.1"/>
    </source>
</evidence>
<keyword evidence="1" id="KW-0343">GTPase activation</keyword>
<dbReference type="OrthoDB" id="8436363at2759"/>
<dbReference type="GO" id="GO:0005634">
    <property type="term" value="C:nucleus"/>
    <property type="evidence" value="ECO:0007669"/>
    <property type="project" value="TreeGrafter"/>
</dbReference>
<dbReference type="PANTHER" id="PTHR24113:SF12">
    <property type="entry name" value="RAN GTPASE-ACTIVATING PROTEIN 1"/>
    <property type="match status" value="1"/>
</dbReference>
<accession>A0A162I0M5</accession>
<feature type="region of interest" description="Disordered" evidence="4">
    <location>
        <begin position="318"/>
        <end position="393"/>
    </location>
</feature>
<reference evidence="5 6" key="1">
    <citation type="journal article" date="2016" name="Genome Biol. Evol.">
        <title>Divergent and convergent evolution of fungal pathogenicity.</title>
        <authorList>
            <person name="Shang Y."/>
            <person name="Xiao G."/>
            <person name="Zheng P."/>
            <person name="Cen K."/>
            <person name="Zhan S."/>
            <person name="Wang C."/>
        </authorList>
    </citation>
    <scope>NUCLEOTIDE SEQUENCE [LARGE SCALE GENOMIC DNA]</scope>
    <source>
        <strain evidence="5 6">ARSEF 7405</strain>
    </source>
</reference>
<feature type="compositionally biased region" description="Low complexity" evidence="4">
    <location>
        <begin position="165"/>
        <end position="190"/>
    </location>
</feature>
<dbReference type="Proteomes" id="UP000242877">
    <property type="component" value="Unassembled WGS sequence"/>
</dbReference>
<feature type="region of interest" description="Disordered" evidence="4">
    <location>
        <begin position="428"/>
        <end position="555"/>
    </location>
</feature>
<dbReference type="GO" id="GO:0006913">
    <property type="term" value="P:nucleocytoplasmic transport"/>
    <property type="evidence" value="ECO:0007669"/>
    <property type="project" value="TreeGrafter"/>
</dbReference>
<feature type="region of interest" description="Disordered" evidence="4">
    <location>
        <begin position="1116"/>
        <end position="1170"/>
    </location>
</feature>
<dbReference type="GO" id="GO:0031267">
    <property type="term" value="F:small GTPase binding"/>
    <property type="evidence" value="ECO:0007669"/>
    <property type="project" value="TreeGrafter"/>
</dbReference>
<dbReference type="GO" id="GO:0005829">
    <property type="term" value="C:cytosol"/>
    <property type="evidence" value="ECO:0007669"/>
    <property type="project" value="TreeGrafter"/>
</dbReference>
<feature type="compositionally biased region" description="Basic residues" evidence="4">
    <location>
        <begin position="1116"/>
        <end position="1126"/>
    </location>
</feature>
<feature type="compositionally biased region" description="Pro residues" evidence="4">
    <location>
        <begin position="154"/>
        <end position="164"/>
    </location>
</feature>
<evidence type="ECO:0000256" key="3">
    <source>
        <dbReference type="ARBA" id="ARBA00022737"/>
    </source>
</evidence>
<feature type="compositionally biased region" description="Polar residues" evidence="4">
    <location>
        <begin position="1127"/>
        <end position="1162"/>
    </location>
</feature>
<dbReference type="GO" id="GO:0005096">
    <property type="term" value="F:GTPase activator activity"/>
    <property type="evidence" value="ECO:0007669"/>
    <property type="project" value="UniProtKB-KW"/>
</dbReference>
<sequence>MSLPTHEQTKQPPVDLMENVEAVDVSWLHHSSKVDALTRTRSASSAVPPQHSQQAPTSSGRRASAQNENPPNPTAKKSSASSSPPTEHTDQEKEKKHHHQHHTQGGLLPKPAALAAPVPTNASAAAQSQSSRSPHNHDNNDNNNIPSTRTISPSPAPSPGPPARASPLLSTHSNSPSAKSASSSTFATSSPRPVAAKSGRRGSWISSISSKFSSGTTPPDNSGKKEEREARGGLRGLGLGRDRRKSEQDDKHTEAARSIRRGIHSGSSESVTNSSDSTSTSSCATSTRANEAATAVKSDAALNPFSSWGGFAADGGEALDSHAATGPKDRETKDNTNANAQLSASPQPNRGNSPQRQSGFFRNAFRKLSGPNNSTPEHPTTPQLVPSPQRKIMNVDRERDRVLVPELKQAKLRRVAFCVDIEIAGTSAKEEGEGDAHGSLPREKQVSIGKAMKQSEGAALKAHPDTSDTSAEHVATEVKEQENEKNEKTSAKPTEAEGKEEKEKDKEAHKDKGKGEKCHTKKQEKKKRSEEERKERKERKHPPHARRNDQPTTDPVRIYRRCCSLRETGVLKRLVAEISAPSSRLADEPGTVALLDLTDFKMKTEDLVTFSDWLAVVPVRKLVLQNCGLTDETLRMILSALLATKPMDNVYQRWAPAGSGMSRKAMQERFGGIQKLILNDNQNIGVEGWRHISLFIHMSRTLVGIDLSGIPFPSRHEGQQDSTEVAKIFSRALQTRLAGDHLKELVLSECSLSTEDVSAVCEAARLVGLRRLGLANNGLSRQALKSVVSYYLAGNCEGLDLGGNDLSIEEEVDPDSQDPLDAYESSAELLSSTITSAHSLTALSLADCNLTPKLLDPLLRALATLPQFKFIDLSHNRALFFETPMAVEGDENGRPHPHMRHHNKSKHDAVTILRKYLPRMHNLRRIHLVDVSLSPDAAIALAEILPDCPRLCHINILENAEIAGLTTADKANDESCQESACALYASLMTAVRISDSLFAIDIEVPSVESNEVVKALAEQIVAYSLWNLERTDLVDTSVVPQPSAEASPGSSVTEEKTKKSVPIPDVLLHIVGPGDDDVGFEEIEPAPNEDYVITGTGVVKALGVFLGNLDHRRSRSISRRPLHRRGISSTSIANSMTSPAVSSSALNQMDSPVPSGASTPQRRLSGKEDMANITPKRKKEARNMSKNLLSSARTIRTRLQVALVRVDQAGDDATYRRLLFLDSTLERMIRRFEDEFPDCRLPEITRKASSETSTTQDEAPHVPPAGGEGAADFEDTADTDPFAVRLSRTSSNTSLHSRWLTSEEGRMHRVSQHVRRDILGNPDDRTGGSDSSDDEAQKFTEGAPLAQSPNEDQLRCLREKIRRLSSPSRPGSRGSTPAPARSSTSSFKQGLAPDEDPAGNNPVSDQGLCSSSTRIAPASLNSLSSSDTVPTLPDVEIGDLHMDQGSADLPGDPDDQALEDSLAELMTLRRNDPESFERFRQSQIAAQINAGIRTENRSPTNGTSDH</sequence>
<dbReference type="EMBL" id="AZGZ01000039">
    <property type="protein sequence ID" value="KZZ87093.1"/>
    <property type="molecule type" value="Genomic_DNA"/>
</dbReference>
<feature type="compositionally biased region" description="Low complexity" evidence="4">
    <location>
        <begin position="201"/>
        <end position="214"/>
    </location>
</feature>
<feature type="compositionally biased region" description="Low complexity" evidence="4">
    <location>
        <begin position="74"/>
        <end position="86"/>
    </location>
</feature>
<evidence type="ECO:0000256" key="4">
    <source>
        <dbReference type="SAM" id="MobiDB-lite"/>
    </source>
</evidence>
<proteinExistence type="predicted"/>
<dbReference type="VEuPathDB" id="FungiDB:AAP_05948"/>
<feature type="region of interest" description="Disordered" evidence="4">
    <location>
        <begin position="1039"/>
        <end position="1058"/>
    </location>
</feature>
<feature type="compositionally biased region" description="Polar residues" evidence="4">
    <location>
        <begin position="370"/>
        <end position="386"/>
    </location>
</feature>
<dbReference type="PANTHER" id="PTHR24113">
    <property type="entry name" value="RAN GTPASE-ACTIVATING PROTEIN 1"/>
    <property type="match status" value="1"/>
</dbReference>
<feature type="compositionally biased region" description="Basic and acidic residues" evidence="4">
    <location>
        <begin position="462"/>
        <end position="518"/>
    </location>
</feature>
<dbReference type="Gene3D" id="3.80.10.10">
    <property type="entry name" value="Ribonuclease Inhibitor"/>
    <property type="match status" value="2"/>
</dbReference>
<dbReference type="InterPro" id="IPR032675">
    <property type="entry name" value="LRR_dom_sf"/>
</dbReference>
<feature type="compositionally biased region" description="Low complexity" evidence="4">
    <location>
        <begin position="1365"/>
        <end position="1386"/>
    </location>
</feature>
<feature type="region of interest" description="Disordered" evidence="4">
    <location>
        <begin position="36"/>
        <end position="286"/>
    </location>
</feature>